<dbReference type="GeneID" id="100908110"/>
<feature type="region of interest" description="Disordered" evidence="1">
    <location>
        <begin position="1"/>
        <end position="47"/>
    </location>
</feature>
<feature type="compositionally biased region" description="Acidic residues" evidence="1">
    <location>
        <begin position="10"/>
        <end position="27"/>
    </location>
</feature>
<evidence type="ECO:0000256" key="1">
    <source>
        <dbReference type="SAM" id="MobiDB-lite"/>
    </source>
</evidence>
<keyword evidence="2" id="KW-1133">Transmembrane helix</keyword>
<evidence type="ECO:0000313" key="3">
    <source>
        <dbReference type="Proteomes" id="UP000694867"/>
    </source>
</evidence>
<evidence type="ECO:0000256" key="2">
    <source>
        <dbReference type="SAM" id="Phobius"/>
    </source>
</evidence>
<proteinExistence type="predicted"/>
<reference evidence="4" key="1">
    <citation type="submission" date="2025-08" db="UniProtKB">
        <authorList>
            <consortium name="RefSeq"/>
        </authorList>
    </citation>
    <scope>IDENTIFICATION</scope>
</reference>
<evidence type="ECO:0000313" key="4">
    <source>
        <dbReference type="RefSeq" id="XP_018497220.1"/>
    </source>
</evidence>
<organism evidence="3 4">
    <name type="scientific">Galendromus occidentalis</name>
    <name type="common">western predatory mite</name>
    <dbReference type="NCBI Taxonomy" id="34638"/>
    <lineage>
        <taxon>Eukaryota</taxon>
        <taxon>Metazoa</taxon>
        <taxon>Ecdysozoa</taxon>
        <taxon>Arthropoda</taxon>
        <taxon>Chelicerata</taxon>
        <taxon>Arachnida</taxon>
        <taxon>Acari</taxon>
        <taxon>Parasitiformes</taxon>
        <taxon>Mesostigmata</taxon>
        <taxon>Gamasina</taxon>
        <taxon>Phytoseioidea</taxon>
        <taxon>Phytoseiidae</taxon>
        <taxon>Typhlodrominae</taxon>
        <taxon>Galendromus</taxon>
    </lineage>
</organism>
<keyword evidence="2" id="KW-0472">Membrane</keyword>
<sequence length="102" mass="11777">MAKQFKEGKEEEVEEFSPEGESSDDPTSDEHDHRTDGSPVKATNLGREPRPEFDVRAFLKLGFSVSALIVIVFILWGGSDQYYMNQFYLRRFSDDHVNHVEH</sequence>
<accession>A0AAJ7L6D2</accession>
<gene>
    <name evidence="4" type="primary">LOC100908110</name>
</gene>
<dbReference type="RefSeq" id="XP_018497220.1">
    <property type="nucleotide sequence ID" value="XM_018641704.1"/>
</dbReference>
<dbReference type="Proteomes" id="UP000694867">
    <property type="component" value="Unplaced"/>
</dbReference>
<protein>
    <submittedName>
        <fullName evidence="4">Uncharacterized protein LOC100908110</fullName>
    </submittedName>
</protein>
<keyword evidence="3" id="KW-1185">Reference proteome</keyword>
<dbReference type="AlphaFoldDB" id="A0AAJ7L6D2"/>
<name>A0AAJ7L6D2_9ACAR</name>
<keyword evidence="2" id="KW-0812">Transmembrane</keyword>
<feature type="transmembrane region" description="Helical" evidence="2">
    <location>
        <begin position="57"/>
        <end position="78"/>
    </location>
</feature>
<dbReference type="KEGG" id="goe:100908110"/>